<dbReference type="AlphaFoldDB" id="X1VL97"/>
<name>X1VL97_9ZZZZ</name>
<evidence type="ECO:0000313" key="1">
    <source>
        <dbReference type="EMBL" id="GAJ16541.1"/>
    </source>
</evidence>
<feature type="non-terminal residue" evidence="1">
    <location>
        <position position="128"/>
    </location>
</feature>
<proteinExistence type="predicted"/>
<comment type="caution">
    <text evidence="1">The sequence shown here is derived from an EMBL/GenBank/DDBJ whole genome shotgun (WGS) entry which is preliminary data.</text>
</comment>
<accession>X1VL97</accession>
<dbReference type="EMBL" id="BARW01040131">
    <property type="protein sequence ID" value="GAJ16541.1"/>
    <property type="molecule type" value="Genomic_DNA"/>
</dbReference>
<reference evidence="1" key="1">
    <citation type="journal article" date="2014" name="Front. Microbiol.">
        <title>High frequency of phylogenetically diverse reductive dehalogenase-homologous genes in deep subseafloor sedimentary metagenomes.</title>
        <authorList>
            <person name="Kawai M."/>
            <person name="Futagami T."/>
            <person name="Toyoda A."/>
            <person name="Takaki Y."/>
            <person name="Nishi S."/>
            <person name="Hori S."/>
            <person name="Arai W."/>
            <person name="Tsubouchi T."/>
            <person name="Morono Y."/>
            <person name="Uchiyama I."/>
            <person name="Ito T."/>
            <person name="Fujiyama A."/>
            <person name="Inagaki F."/>
            <person name="Takami H."/>
        </authorList>
    </citation>
    <scope>NUCLEOTIDE SEQUENCE</scope>
    <source>
        <strain evidence="1">Expedition CK06-06</strain>
    </source>
</reference>
<feature type="non-terminal residue" evidence="1">
    <location>
        <position position="1"/>
    </location>
</feature>
<organism evidence="1">
    <name type="scientific">marine sediment metagenome</name>
    <dbReference type="NCBI Taxonomy" id="412755"/>
    <lineage>
        <taxon>unclassified sequences</taxon>
        <taxon>metagenomes</taxon>
        <taxon>ecological metagenomes</taxon>
    </lineage>
</organism>
<sequence length="128" mass="14002">DIPQSQAGLIHAVDARLNGPDQGVTYAILNTTEVGRITLTLSLSATEWWTGEPLTPGTYNLETRFYKGGAGWGEFVWDWKSMVTIQIQAITPAPPAGLFTVRITNYEQLVENAAFLEAVYPGYPIAAE</sequence>
<gene>
    <name evidence="1" type="ORF">S12H4_60810</name>
</gene>
<protein>
    <submittedName>
        <fullName evidence="1">Uncharacterized protein</fullName>
    </submittedName>
</protein>